<feature type="domain" description="Beta-ketoacyl-[acyl-carrier-protein] synthase III C-terminal" evidence="4">
    <location>
        <begin position="219"/>
        <end position="301"/>
    </location>
</feature>
<dbReference type="OrthoDB" id="8771453at2"/>
<dbReference type="Gene3D" id="3.40.47.10">
    <property type="match status" value="2"/>
</dbReference>
<organism evidence="6 7">
    <name type="scientific">Mycolicibacter kumamotonensis</name>
    <dbReference type="NCBI Taxonomy" id="354243"/>
    <lineage>
        <taxon>Bacteria</taxon>
        <taxon>Bacillati</taxon>
        <taxon>Actinomycetota</taxon>
        <taxon>Actinomycetes</taxon>
        <taxon>Mycobacteriales</taxon>
        <taxon>Mycobacteriaceae</taxon>
        <taxon>Mycolicibacter</taxon>
    </lineage>
</organism>
<dbReference type="RefSeq" id="WP_065289700.1">
    <property type="nucleotide sequence ID" value="NZ_LFOE01000077.1"/>
</dbReference>
<dbReference type="SUPFAM" id="SSF50249">
    <property type="entry name" value="Nucleic acid-binding proteins"/>
    <property type="match status" value="1"/>
</dbReference>
<dbReference type="PATRIC" id="fig|354243.3.peg.4758"/>
<dbReference type="InterPro" id="IPR013747">
    <property type="entry name" value="ACP_syn_III_C"/>
</dbReference>
<evidence type="ECO:0000259" key="3">
    <source>
        <dbReference type="Pfam" id="PF01796"/>
    </source>
</evidence>
<dbReference type="InterPro" id="IPR016039">
    <property type="entry name" value="Thiolase-like"/>
</dbReference>
<gene>
    <name evidence="6" type="ORF">ACT18_22995</name>
</gene>
<feature type="domain" description="ChsH2 C-terminal OB-fold" evidence="3">
    <location>
        <begin position="406"/>
        <end position="461"/>
    </location>
</feature>
<name>A0A1B8S9U4_9MYCO</name>
<comment type="caution">
    <text evidence="6">The sequence shown here is derived from an EMBL/GenBank/DDBJ whole genome shotgun (WGS) entry which is preliminary data.</text>
</comment>
<dbReference type="Pfam" id="PF08541">
    <property type="entry name" value="ACP_syn_III_C"/>
    <property type="match status" value="1"/>
</dbReference>
<dbReference type="GO" id="GO:0044550">
    <property type="term" value="P:secondary metabolite biosynthetic process"/>
    <property type="evidence" value="ECO:0007669"/>
    <property type="project" value="TreeGrafter"/>
</dbReference>
<dbReference type="SUPFAM" id="SSF53901">
    <property type="entry name" value="Thiolase-like"/>
    <property type="match status" value="2"/>
</dbReference>
<sequence length="492" mass="51784">MTASKQVRSTTLGGLLGYAAYVPYHRLNRADIAATLGGRSGPGQRSVASYDEDTTSMGVEAGRLALRDTVGVAAPERLYFATATPAYRDRTNANVIHAALGLDAPALAVDMAGSVRSGVGALVAALDSAEPTLVVLSDIRTGLPGSSDETDGGDGAAALLFGSPNEGPALAEVLAVASSTGEFLDRWRGADEQTSHVWEERFSEHAYGPLAETAFEDALKKGGITANSIDRLIVAGLSSRSTRQFAARSGVRADAAVDNLNASVGNTGTAHPGILLADVLDRATPGTTIALVTLADGATAVILRTTDALAGHQASLPVSDQIALGNSALRYTTFLTWRDMLHREPPRRPDPAPPAAPPSYRRADYKFGFVGSRCTECDTLHLPPSRVCASCHAIDRMIPAPMAETGGRIRTLTVDHLVFTPQPPAVLAVIDFDGGGRFRCQLTDVDPTTVAVGDRVEMTFRKVLTADGVHNYFWKARPVRGEADQATAESAR</sequence>
<accession>A0A1B8S9U4</accession>
<dbReference type="InterPro" id="IPR012340">
    <property type="entry name" value="NA-bd_OB-fold"/>
</dbReference>
<dbReference type="PANTHER" id="PTHR34069:SF2">
    <property type="entry name" value="BETA-KETOACYL-[ACYL-CARRIER-PROTEIN] SYNTHASE III"/>
    <property type="match status" value="1"/>
</dbReference>
<dbReference type="InterPro" id="IPR022002">
    <property type="entry name" value="ChsH2_Znr"/>
</dbReference>
<protein>
    <submittedName>
        <fullName evidence="6">Hydroxymethylglutaryl-CoA synthase</fullName>
    </submittedName>
</protein>
<dbReference type="Proteomes" id="UP000092668">
    <property type="component" value="Unassembled WGS sequence"/>
</dbReference>
<keyword evidence="2" id="KW-0012">Acyltransferase</keyword>
<keyword evidence="1" id="KW-0808">Transferase</keyword>
<evidence type="ECO:0000256" key="1">
    <source>
        <dbReference type="ARBA" id="ARBA00022679"/>
    </source>
</evidence>
<evidence type="ECO:0000313" key="7">
    <source>
        <dbReference type="Proteomes" id="UP000092668"/>
    </source>
</evidence>
<evidence type="ECO:0000259" key="4">
    <source>
        <dbReference type="Pfam" id="PF08541"/>
    </source>
</evidence>
<proteinExistence type="predicted"/>
<keyword evidence="7" id="KW-1185">Reference proteome</keyword>
<reference evidence="6 7" key="1">
    <citation type="submission" date="2015-06" db="EMBL/GenBank/DDBJ databases">
        <title>Genome sequence of Mycobacterium kumamotonense strain Roo.</title>
        <authorList>
            <person name="Greninger A.L."/>
            <person name="Cunningham G."/>
            <person name="Miller S."/>
        </authorList>
    </citation>
    <scope>NUCLEOTIDE SEQUENCE [LARGE SCALE GENOMIC DNA]</scope>
    <source>
        <strain evidence="6 7">Roo</strain>
    </source>
</reference>
<feature type="domain" description="ChsH2 rubredoxin-like zinc ribbon" evidence="5">
    <location>
        <begin position="369"/>
        <end position="393"/>
    </location>
</feature>
<evidence type="ECO:0000313" key="6">
    <source>
        <dbReference type="EMBL" id="OBY29442.1"/>
    </source>
</evidence>
<dbReference type="InterPro" id="IPR002878">
    <property type="entry name" value="ChsH2_C"/>
</dbReference>
<dbReference type="EMBL" id="LFOE01000077">
    <property type="protein sequence ID" value="OBY29442.1"/>
    <property type="molecule type" value="Genomic_DNA"/>
</dbReference>
<dbReference type="GO" id="GO:0016746">
    <property type="term" value="F:acyltransferase activity"/>
    <property type="evidence" value="ECO:0007669"/>
    <property type="project" value="UniProtKB-KW"/>
</dbReference>
<dbReference type="PANTHER" id="PTHR34069">
    <property type="entry name" value="3-OXOACYL-[ACYL-CARRIER-PROTEIN] SYNTHASE 3"/>
    <property type="match status" value="1"/>
</dbReference>
<dbReference type="Pfam" id="PF12172">
    <property type="entry name" value="zf-ChsH2"/>
    <property type="match status" value="1"/>
</dbReference>
<evidence type="ECO:0000259" key="5">
    <source>
        <dbReference type="Pfam" id="PF12172"/>
    </source>
</evidence>
<dbReference type="AlphaFoldDB" id="A0A1B8S9U4"/>
<evidence type="ECO:0000256" key="2">
    <source>
        <dbReference type="ARBA" id="ARBA00023315"/>
    </source>
</evidence>
<dbReference type="Pfam" id="PF01796">
    <property type="entry name" value="OB_ChsH2_C"/>
    <property type="match status" value="1"/>
</dbReference>